<dbReference type="Pfam" id="PF00364">
    <property type="entry name" value="Biotin_lipoyl"/>
    <property type="match status" value="1"/>
</dbReference>
<gene>
    <name evidence="3" type="primary">bccA</name>
    <name evidence="3" type="ORF">SMD44_03076</name>
</gene>
<dbReference type="PANTHER" id="PTHR45266:SF3">
    <property type="entry name" value="OXALOACETATE DECARBOXYLASE ALPHA CHAIN"/>
    <property type="match status" value="1"/>
</dbReference>
<proteinExistence type="predicted"/>
<dbReference type="InterPro" id="IPR011053">
    <property type="entry name" value="Single_hybrid_motif"/>
</dbReference>
<dbReference type="InterPro" id="IPR000089">
    <property type="entry name" value="Biotin_lipoyl"/>
</dbReference>
<dbReference type="AlphaFoldDB" id="A0A1Z1WB40"/>
<feature type="domain" description="Lipoyl-binding" evidence="2">
    <location>
        <begin position="3"/>
        <end position="82"/>
    </location>
</feature>
<dbReference type="Proteomes" id="UP000195880">
    <property type="component" value="Chromosome"/>
</dbReference>
<dbReference type="CDD" id="cd06850">
    <property type="entry name" value="biotinyl_domain"/>
    <property type="match status" value="1"/>
</dbReference>
<evidence type="ECO:0000256" key="1">
    <source>
        <dbReference type="ARBA" id="ARBA00023267"/>
    </source>
</evidence>
<protein>
    <submittedName>
        <fullName evidence="3">Acetyl-COA carboxylase</fullName>
    </submittedName>
</protein>
<keyword evidence="1" id="KW-0092">Biotin</keyword>
<dbReference type="Gene3D" id="2.40.50.100">
    <property type="match status" value="1"/>
</dbReference>
<dbReference type="PROSITE" id="PS50968">
    <property type="entry name" value="BIOTINYL_LIPOYL"/>
    <property type="match status" value="1"/>
</dbReference>
<dbReference type="PANTHER" id="PTHR45266">
    <property type="entry name" value="OXALOACETATE DECARBOXYLASE ALPHA CHAIN"/>
    <property type="match status" value="1"/>
</dbReference>
<dbReference type="InterPro" id="IPR050709">
    <property type="entry name" value="Biotin_Carboxyl_Carrier/Decarb"/>
</dbReference>
<evidence type="ECO:0000259" key="2">
    <source>
        <dbReference type="PROSITE" id="PS50968"/>
    </source>
</evidence>
<reference evidence="3 4" key="1">
    <citation type="submission" date="2017-05" db="EMBL/GenBank/DDBJ databases">
        <title>Streptomyces alboflavus Genome sequencing and assembly.</title>
        <authorList>
            <person name="Wang Y."/>
            <person name="Du B."/>
            <person name="Ding Y."/>
            <person name="Liu H."/>
            <person name="Hou Q."/>
            <person name="Liu K."/>
            <person name="Wang C."/>
            <person name="Yao L."/>
        </authorList>
    </citation>
    <scope>NUCLEOTIDE SEQUENCE [LARGE SCALE GENOMIC DNA]</scope>
    <source>
        <strain evidence="3 4">MDJK44</strain>
    </source>
</reference>
<sequence length="89" mass="8834">MEAALSGAAHAGVDALTAPMPGTVTVVKVAPGDEVTAGQSLLVVEAMKMEHVISAPHAGTVTELNVTPGTTVAMDQVLAVVTPAEEDAS</sequence>
<dbReference type="InterPro" id="IPR001882">
    <property type="entry name" value="Biotin_BS"/>
</dbReference>
<name>A0A1Z1WB40_9ACTN</name>
<dbReference type="PROSITE" id="PS00188">
    <property type="entry name" value="BIOTIN"/>
    <property type="match status" value="1"/>
</dbReference>
<dbReference type="eggNOG" id="COG4770">
    <property type="taxonomic scope" value="Bacteria"/>
</dbReference>
<dbReference type="SUPFAM" id="SSF51230">
    <property type="entry name" value="Single hybrid motif"/>
    <property type="match status" value="1"/>
</dbReference>
<evidence type="ECO:0000313" key="4">
    <source>
        <dbReference type="Proteomes" id="UP000195880"/>
    </source>
</evidence>
<accession>A0A1Z1WB40</accession>
<keyword evidence="4" id="KW-1185">Reference proteome</keyword>
<organism evidence="3 4">
    <name type="scientific">Streptomyces alboflavus</name>
    <dbReference type="NCBI Taxonomy" id="67267"/>
    <lineage>
        <taxon>Bacteria</taxon>
        <taxon>Bacillati</taxon>
        <taxon>Actinomycetota</taxon>
        <taxon>Actinomycetes</taxon>
        <taxon>Kitasatosporales</taxon>
        <taxon>Streptomycetaceae</taxon>
        <taxon>Streptomyces</taxon>
    </lineage>
</organism>
<dbReference type="KEGG" id="salf:SMD44_03076"/>
<dbReference type="EMBL" id="CP021748">
    <property type="protein sequence ID" value="ARX83653.1"/>
    <property type="molecule type" value="Genomic_DNA"/>
</dbReference>
<evidence type="ECO:0000313" key="3">
    <source>
        <dbReference type="EMBL" id="ARX83653.1"/>
    </source>
</evidence>
<dbReference type="FunFam" id="2.40.50.100:FF:000003">
    <property type="entry name" value="Acetyl-CoA carboxylase biotin carboxyl carrier protein"/>
    <property type="match status" value="1"/>
</dbReference>